<feature type="compositionally biased region" description="Basic and acidic residues" evidence="2">
    <location>
        <begin position="371"/>
        <end position="382"/>
    </location>
</feature>
<evidence type="ECO:0000313" key="4">
    <source>
        <dbReference type="RefSeq" id="XP_011073624.1"/>
    </source>
</evidence>
<dbReference type="InParanoid" id="A0A6I9SSW0"/>
<keyword evidence="3" id="KW-1185">Reference proteome</keyword>
<dbReference type="Proteomes" id="UP000504604">
    <property type="component" value="Linkage group LG1"/>
</dbReference>
<feature type="compositionally biased region" description="Polar residues" evidence="2">
    <location>
        <begin position="349"/>
        <end position="369"/>
    </location>
</feature>
<protein>
    <submittedName>
        <fullName evidence="4">Uncharacterized protein LOC105158540 isoform X1</fullName>
    </submittedName>
</protein>
<feature type="coiled-coil region" evidence="1">
    <location>
        <begin position="134"/>
        <end position="161"/>
    </location>
</feature>
<reference evidence="4" key="2">
    <citation type="submission" date="2025-08" db="UniProtKB">
        <authorList>
            <consortium name="RefSeq"/>
        </authorList>
    </citation>
    <scope>IDENTIFICATION</scope>
</reference>
<dbReference type="PANTHER" id="PTHR34380:SF1">
    <property type="entry name" value="OS01G0221300 PROTEIN"/>
    <property type="match status" value="1"/>
</dbReference>
<evidence type="ECO:0000256" key="1">
    <source>
        <dbReference type="SAM" id="Coils"/>
    </source>
</evidence>
<feature type="coiled-coil region" evidence="1">
    <location>
        <begin position="197"/>
        <end position="231"/>
    </location>
</feature>
<proteinExistence type="predicted"/>
<evidence type="ECO:0000256" key="2">
    <source>
        <dbReference type="SAM" id="MobiDB-lite"/>
    </source>
</evidence>
<dbReference type="GeneID" id="105158540"/>
<accession>A0A6I9SSW0</accession>
<feature type="region of interest" description="Disordered" evidence="2">
    <location>
        <begin position="277"/>
        <end position="310"/>
    </location>
</feature>
<sequence>MSSPDCEKLISTMDRSLPIAELIKLIEHSFHGCEFNEIENILIDWEENMKVEMENLVRDRDSIKEEVRLLERTQDLAVLQKMKLEEKLQRSRMKCEELNETITRLMEQQRVYIDRGNRAAERCEKINEENIKISKEKNKLILDLNEKINELKNKNLESERLVAMCEHKIKFFDARLVKLAQEIECFRTEKLTADQTMKDLRQRLLEADQVAEDLKRQNIELTQTVDDLRLKKLESESRLENLTPRIKKVEEALAHMLSVKVEDLVTFLDGIEGVAAKDERGNGDFPNSEGVKDDLENDSSQDEGDDDAVNMGVRARSTCNSTGSGCIGLSKRGSCRKQVQSCRVKEDGSNTVQTSPGSQYGYNSPPTESSGDDHENEREGLRRSGPHAGFMCPSVEAPVRGELGGTGSPSKMACSSSAAGNIIVLCDSDDENPPDETACTPDRGANVGENEMTFDKFVRTPSSSQRNQRNRTDFSEDSLVNLSRKRKRSIARSDKVNIPINQKKNQILEPTNDGIGPLENNFLVKPTPSPISHSVSRSHEEKSGLVCDSQTPLQKFNALKDGDTTDSEDESCSDSCMDELIATLESEKLSRKWMFKADMLQAFQDDVELCMNAVCALYRQQFFTGKSTHGSSKYGVFSHIDSISGRVLAEYLIDGDPELRLKKSVSDVKEGRPDVLSKCRKLANIYHEKLFEIYCDRKDPFFGET</sequence>
<evidence type="ECO:0000313" key="3">
    <source>
        <dbReference type="Proteomes" id="UP000504604"/>
    </source>
</evidence>
<dbReference type="AlphaFoldDB" id="A0A6I9SSW0"/>
<keyword evidence="1" id="KW-0175">Coiled coil</keyword>
<dbReference type="RefSeq" id="XP_011073624.1">
    <property type="nucleotide sequence ID" value="XM_011075322.2"/>
</dbReference>
<name>A0A6I9SSW0_SESIN</name>
<reference evidence="3" key="1">
    <citation type="submission" date="2024-10" db="UniProtKB">
        <authorList>
            <consortium name="RefSeq"/>
        </authorList>
    </citation>
    <scope>NUCLEOTIDE SEQUENCE [LARGE SCALE GENOMIC DNA]</scope>
    <source>
        <strain evidence="3">cv. Zhongzhi No. 13</strain>
    </source>
</reference>
<organism evidence="3 4">
    <name type="scientific">Sesamum indicum</name>
    <name type="common">Oriental sesame</name>
    <name type="synonym">Sesamum orientale</name>
    <dbReference type="NCBI Taxonomy" id="4182"/>
    <lineage>
        <taxon>Eukaryota</taxon>
        <taxon>Viridiplantae</taxon>
        <taxon>Streptophyta</taxon>
        <taxon>Embryophyta</taxon>
        <taxon>Tracheophyta</taxon>
        <taxon>Spermatophyta</taxon>
        <taxon>Magnoliopsida</taxon>
        <taxon>eudicotyledons</taxon>
        <taxon>Gunneridae</taxon>
        <taxon>Pentapetalae</taxon>
        <taxon>asterids</taxon>
        <taxon>lamiids</taxon>
        <taxon>Lamiales</taxon>
        <taxon>Pedaliaceae</taxon>
        <taxon>Sesamum</taxon>
    </lineage>
</organism>
<feature type="coiled-coil region" evidence="1">
    <location>
        <begin position="46"/>
        <end position="108"/>
    </location>
</feature>
<gene>
    <name evidence="4" type="primary">LOC105158540</name>
</gene>
<dbReference type="Gramene" id="SIN_1017964.t">
    <property type="protein sequence ID" value="SIN_1017964.t"/>
    <property type="gene ID" value="SIN_1017964"/>
</dbReference>
<dbReference type="OrthoDB" id="912921at2759"/>
<feature type="region of interest" description="Disordered" evidence="2">
    <location>
        <begin position="340"/>
        <end position="394"/>
    </location>
</feature>
<dbReference type="PANTHER" id="PTHR34380">
    <property type="entry name" value="BNAA03G12380D PROTEIN"/>
    <property type="match status" value="1"/>
</dbReference>
<dbReference type="KEGG" id="sind:105158540"/>
<feature type="compositionally biased region" description="Acidic residues" evidence="2">
    <location>
        <begin position="295"/>
        <end position="308"/>
    </location>
</feature>